<protein>
    <submittedName>
        <fullName evidence="2">Kaptin</fullName>
    </submittedName>
</protein>
<proteinExistence type="predicted"/>
<name>A0AC35TVI4_9BILA</name>
<dbReference type="Proteomes" id="UP000095286">
    <property type="component" value="Unplaced"/>
</dbReference>
<organism evidence="1 2">
    <name type="scientific">Rhabditophanes sp. KR3021</name>
    <dbReference type="NCBI Taxonomy" id="114890"/>
    <lineage>
        <taxon>Eukaryota</taxon>
        <taxon>Metazoa</taxon>
        <taxon>Ecdysozoa</taxon>
        <taxon>Nematoda</taxon>
        <taxon>Chromadorea</taxon>
        <taxon>Rhabditida</taxon>
        <taxon>Tylenchina</taxon>
        <taxon>Panagrolaimomorpha</taxon>
        <taxon>Strongyloidoidea</taxon>
        <taxon>Alloionematidae</taxon>
        <taxon>Rhabditophanes</taxon>
    </lineage>
</organism>
<evidence type="ECO:0000313" key="1">
    <source>
        <dbReference type="Proteomes" id="UP000095286"/>
    </source>
</evidence>
<dbReference type="WBParaSite" id="RSKR_0000482800.1">
    <property type="protein sequence ID" value="RSKR_0000482800.1"/>
    <property type="gene ID" value="RSKR_0000482800"/>
</dbReference>
<reference evidence="2" key="1">
    <citation type="submission" date="2016-11" db="UniProtKB">
        <authorList>
            <consortium name="WormBaseParasite"/>
        </authorList>
    </citation>
    <scope>IDENTIFICATION</scope>
    <source>
        <strain evidence="2">KR3021</strain>
    </source>
</reference>
<evidence type="ECO:0000313" key="2">
    <source>
        <dbReference type="WBParaSite" id="RSKR_0000482800.1"/>
    </source>
</evidence>
<accession>A0AC35TVI4</accession>
<sequence length="404" mass="46219">MSSDWIVDTEHVNKLEAKLKAIKDRPVVSKDIIVQLNEWNNYQLCEDRVEQCFEDNFVEDKVIDNHWVKQKIVPEKCAVSTSELLTLPENDSLEQLQVKYGNVDSTLALQDLIDKGPQFQNDFHMEMVHCIKSGDRISVVWMVFDHDMAPLYTIISMFQVYEEDCIAILIGQKFADSPVSMSQFIETNGNEYVVYFYQKGSIEGYLCDDDDFKALEDITTISKVFENFPTDGFVIRSKFFKTETGHHMHCFATEKGRFCVSLASEEKLLDRHSILYSSLISVLEMIRNPAQDNVYDLILSATSGPPEQWALEIIDGKIQLSQEYAFELWNEADAIVSSGMNDDKSEMAIGTFSGDIFIYTRTPMETTLDHTFQMFAPVIGVQYINKTTLAILTSQGLQVLRRVM</sequence>